<name>A0A975SL08_9RHOO</name>
<evidence type="ECO:0000259" key="3">
    <source>
        <dbReference type="PROSITE" id="PS50110"/>
    </source>
</evidence>
<feature type="domain" description="Response regulatory" evidence="3">
    <location>
        <begin position="11"/>
        <end position="128"/>
    </location>
</feature>
<dbReference type="GO" id="GO:0000976">
    <property type="term" value="F:transcription cis-regulatory region binding"/>
    <property type="evidence" value="ECO:0007669"/>
    <property type="project" value="TreeGrafter"/>
</dbReference>
<keyword evidence="1" id="KW-0238">DNA-binding</keyword>
<dbReference type="PANTHER" id="PTHR48111:SF3">
    <property type="entry name" value="TRANSCRIPTIONAL REGULATORY PROTEIN BTSR"/>
    <property type="match status" value="1"/>
</dbReference>
<dbReference type="AlphaFoldDB" id="A0A975SL08"/>
<dbReference type="PROSITE" id="PS50110">
    <property type="entry name" value="RESPONSE_REGULATORY"/>
    <property type="match status" value="1"/>
</dbReference>
<evidence type="ECO:0000313" key="5">
    <source>
        <dbReference type="EMBL" id="QWT48218.1"/>
    </source>
</evidence>
<dbReference type="InterPro" id="IPR007492">
    <property type="entry name" value="LytTR_DNA-bd_dom"/>
</dbReference>
<evidence type="ECO:0000256" key="2">
    <source>
        <dbReference type="PROSITE-ProRule" id="PRU00169"/>
    </source>
</evidence>
<dbReference type="GO" id="GO:0006355">
    <property type="term" value="P:regulation of DNA-templated transcription"/>
    <property type="evidence" value="ECO:0007669"/>
    <property type="project" value="TreeGrafter"/>
</dbReference>
<evidence type="ECO:0000259" key="4">
    <source>
        <dbReference type="PROSITE" id="PS50930"/>
    </source>
</evidence>
<sequence length="265" mass="29438">MTPETGTAPLRLLLVDDEAPARRRMGELLSDIAAELPTQVVGEAANGEEALARQQAEPAQVALVDIRMPGMDGLELAQHLAGLPQPPVVIFVTAFDDYAVQAFELNAVDYLLKPVRAARLAVALDKARRLPPLAPETLGRLRQGAGGWERQRRHLSCHERGRLLLVPVAEVRYFKADLKYVSARTRERAYLLDETLTHLEEEFADRFVRLHRGVLVARDALAGFERGVGGGEDGGDQWLALVKDLPEERLPVSRRQWPVVKQLVK</sequence>
<keyword evidence="6" id="KW-1185">Reference proteome</keyword>
<dbReference type="GO" id="GO:0005829">
    <property type="term" value="C:cytosol"/>
    <property type="evidence" value="ECO:0007669"/>
    <property type="project" value="TreeGrafter"/>
</dbReference>
<dbReference type="KEGG" id="aiq:Azoinq_10110"/>
<dbReference type="Pfam" id="PF04397">
    <property type="entry name" value="LytTR"/>
    <property type="match status" value="1"/>
</dbReference>
<reference evidence="5" key="1">
    <citation type="submission" date="2020-11" db="EMBL/GenBank/DDBJ databases">
        <title>Azospira inquinata sp. nov.</title>
        <authorList>
            <person name="Moe W.M."/>
            <person name="Mikes M.C."/>
        </authorList>
    </citation>
    <scope>NUCLEOTIDE SEQUENCE</scope>
    <source>
        <strain evidence="5">Azo-3</strain>
    </source>
</reference>
<accession>A0A975SL08</accession>
<dbReference type="SMART" id="SM00448">
    <property type="entry name" value="REC"/>
    <property type="match status" value="1"/>
</dbReference>
<dbReference type="Pfam" id="PF00072">
    <property type="entry name" value="Response_reg"/>
    <property type="match status" value="1"/>
</dbReference>
<keyword evidence="2" id="KW-0597">Phosphoprotein</keyword>
<dbReference type="InterPro" id="IPR001789">
    <property type="entry name" value="Sig_transdc_resp-reg_receiver"/>
</dbReference>
<dbReference type="PROSITE" id="PS50930">
    <property type="entry name" value="HTH_LYTTR"/>
    <property type="match status" value="1"/>
</dbReference>
<dbReference type="RefSeq" id="WP_216129449.1">
    <property type="nucleotide sequence ID" value="NZ_CP064782.1"/>
</dbReference>
<organism evidence="5 6">
    <name type="scientific">Azospira inquinata</name>
    <dbReference type="NCBI Taxonomy" id="2785627"/>
    <lineage>
        <taxon>Bacteria</taxon>
        <taxon>Pseudomonadati</taxon>
        <taxon>Pseudomonadota</taxon>
        <taxon>Betaproteobacteria</taxon>
        <taxon>Rhodocyclales</taxon>
        <taxon>Rhodocyclaceae</taxon>
        <taxon>Azospira</taxon>
    </lineage>
</organism>
<protein>
    <submittedName>
        <fullName evidence="5">Response regulator transcription factor</fullName>
    </submittedName>
</protein>
<dbReference type="SMART" id="SM00850">
    <property type="entry name" value="LytTR"/>
    <property type="match status" value="1"/>
</dbReference>
<dbReference type="InterPro" id="IPR039420">
    <property type="entry name" value="WalR-like"/>
</dbReference>
<dbReference type="PANTHER" id="PTHR48111">
    <property type="entry name" value="REGULATOR OF RPOS"/>
    <property type="match status" value="1"/>
</dbReference>
<feature type="domain" description="HTH LytTR-type" evidence="4">
    <location>
        <begin position="155"/>
        <end position="265"/>
    </location>
</feature>
<evidence type="ECO:0000256" key="1">
    <source>
        <dbReference type="ARBA" id="ARBA00023125"/>
    </source>
</evidence>
<dbReference type="GO" id="GO:0000156">
    <property type="term" value="F:phosphorelay response regulator activity"/>
    <property type="evidence" value="ECO:0007669"/>
    <property type="project" value="TreeGrafter"/>
</dbReference>
<proteinExistence type="predicted"/>
<dbReference type="Proteomes" id="UP000683428">
    <property type="component" value="Chromosome"/>
</dbReference>
<dbReference type="EMBL" id="CP064782">
    <property type="protein sequence ID" value="QWT48218.1"/>
    <property type="molecule type" value="Genomic_DNA"/>
</dbReference>
<dbReference type="GO" id="GO:0032993">
    <property type="term" value="C:protein-DNA complex"/>
    <property type="evidence" value="ECO:0007669"/>
    <property type="project" value="TreeGrafter"/>
</dbReference>
<feature type="modified residue" description="4-aspartylphosphate" evidence="2">
    <location>
        <position position="65"/>
    </location>
</feature>
<evidence type="ECO:0000313" key="6">
    <source>
        <dbReference type="Proteomes" id="UP000683428"/>
    </source>
</evidence>
<gene>
    <name evidence="5" type="ORF">Azoinq_10110</name>
</gene>